<evidence type="ECO:0000313" key="7">
    <source>
        <dbReference type="EMBL" id="APX24691.1"/>
    </source>
</evidence>
<organism evidence="7 8">
    <name type="scientific">Salipiger profundus</name>
    <dbReference type="NCBI Taxonomy" id="1229727"/>
    <lineage>
        <taxon>Bacteria</taxon>
        <taxon>Pseudomonadati</taxon>
        <taxon>Pseudomonadota</taxon>
        <taxon>Alphaproteobacteria</taxon>
        <taxon>Rhodobacterales</taxon>
        <taxon>Roseobacteraceae</taxon>
        <taxon>Salipiger</taxon>
    </lineage>
</organism>
<dbReference type="Pfam" id="PF00440">
    <property type="entry name" value="TetR_N"/>
    <property type="match status" value="1"/>
</dbReference>
<evidence type="ECO:0000256" key="3">
    <source>
        <dbReference type="ARBA" id="ARBA00023125"/>
    </source>
</evidence>
<evidence type="ECO:0000259" key="6">
    <source>
        <dbReference type="PROSITE" id="PS50977"/>
    </source>
</evidence>
<keyword evidence="4" id="KW-0804">Transcription</keyword>
<dbReference type="GO" id="GO:0000976">
    <property type="term" value="F:transcription cis-regulatory region binding"/>
    <property type="evidence" value="ECO:0007669"/>
    <property type="project" value="TreeGrafter"/>
</dbReference>
<keyword evidence="3 5" id="KW-0238">DNA-binding</keyword>
<dbReference type="AlphaFoldDB" id="A0A1U7D953"/>
<dbReference type="InterPro" id="IPR050109">
    <property type="entry name" value="HTH-type_TetR-like_transc_reg"/>
</dbReference>
<dbReference type="InterPro" id="IPR036271">
    <property type="entry name" value="Tet_transcr_reg_TetR-rel_C_sf"/>
</dbReference>
<keyword evidence="8" id="KW-1185">Reference proteome</keyword>
<keyword evidence="2" id="KW-0805">Transcription regulation</keyword>
<dbReference type="EMBL" id="CP014796">
    <property type="protein sequence ID" value="APX24691.1"/>
    <property type="molecule type" value="Genomic_DNA"/>
</dbReference>
<dbReference type="STRING" id="1229727.Ga0080559_TMP3895"/>
<proteinExistence type="predicted"/>
<evidence type="ECO:0000256" key="5">
    <source>
        <dbReference type="PROSITE-ProRule" id="PRU00335"/>
    </source>
</evidence>
<dbReference type="Gene3D" id="1.10.357.10">
    <property type="entry name" value="Tetracycline Repressor, domain 2"/>
    <property type="match status" value="1"/>
</dbReference>
<dbReference type="SUPFAM" id="SSF48498">
    <property type="entry name" value="Tetracyclin repressor-like, C-terminal domain"/>
    <property type="match status" value="1"/>
</dbReference>
<feature type="DNA-binding region" description="H-T-H motif" evidence="5">
    <location>
        <begin position="31"/>
        <end position="50"/>
    </location>
</feature>
<dbReference type="PANTHER" id="PTHR30055:SF226">
    <property type="entry name" value="HTH-TYPE TRANSCRIPTIONAL REGULATOR PKSA"/>
    <property type="match status" value="1"/>
</dbReference>
<evidence type="ECO:0000256" key="2">
    <source>
        <dbReference type="ARBA" id="ARBA00023015"/>
    </source>
</evidence>
<dbReference type="PANTHER" id="PTHR30055">
    <property type="entry name" value="HTH-TYPE TRANSCRIPTIONAL REGULATOR RUTR"/>
    <property type="match status" value="1"/>
</dbReference>
<accession>A0A1U7D953</accession>
<sequence length="219" mass="24130">MGRRDISRIRRAEYAAAAYRALMRHGNEGTSLARVAEEAGASKANVLHYFKTKEALLAAALRHANAELLREAVLLLGEARTPWERVYAVIETNLSPTSFRPEVAHAWIALCAGVPHVPVYQRIQTVIYARMRSNLIGPLRSLLPASDAALVTDLMTTAIDGIWLRCGLSLDGVTQQQARAQLDAVLDARLPDSDTRRAARARMAEVARLLTKARVRAKN</sequence>
<dbReference type="PROSITE" id="PS50977">
    <property type="entry name" value="HTH_TETR_2"/>
    <property type="match status" value="1"/>
</dbReference>
<dbReference type="InterPro" id="IPR039538">
    <property type="entry name" value="BetI_C"/>
</dbReference>
<dbReference type="NCBIfam" id="NF001978">
    <property type="entry name" value="PRK00767.1"/>
    <property type="match status" value="1"/>
</dbReference>
<name>A0A1U7D953_9RHOB</name>
<dbReference type="GO" id="GO:0003700">
    <property type="term" value="F:DNA-binding transcription factor activity"/>
    <property type="evidence" value="ECO:0007669"/>
    <property type="project" value="TreeGrafter"/>
</dbReference>
<evidence type="ECO:0000256" key="4">
    <source>
        <dbReference type="ARBA" id="ARBA00023163"/>
    </source>
</evidence>
<keyword evidence="1" id="KW-0678">Repressor</keyword>
<feature type="domain" description="HTH tetR-type" evidence="6">
    <location>
        <begin position="8"/>
        <end position="68"/>
    </location>
</feature>
<dbReference type="Pfam" id="PF13977">
    <property type="entry name" value="TetR_C_6"/>
    <property type="match status" value="1"/>
</dbReference>
<dbReference type="InterPro" id="IPR001647">
    <property type="entry name" value="HTH_TetR"/>
</dbReference>
<dbReference type="InterPro" id="IPR009057">
    <property type="entry name" value="Homeodomain-like_sf"/>
</dbReference>
<dbReference type="Proteomes" id="UP000186559">
    <property type="component" value="Chromosome"/>
</dbReference>
<dbReference type="SUPFAM" id="SSF46689">
    <property type="entry name" value="Homeodomain-like"/>
    <property type="match status" value="1"/>
</dbReference>
<dbReference type="RefSeq" id="WP_076624485.1">
    <property type="nucleotide sequence ID" value="NZ_BMEW01000001.1"/>
</dbReference>
<evidence type="ECO:0000256" key="1">
    <source>
        <dbReference type="ARBA" id="ARBA00022491"/>
    </source>
</evidence>
<dbReference type="KEGG" id="tpro:Ga0080559_TMP3895"/>
<evidence type="ECO:0000313" key="8">
    <source>
        <dbReference type="Proteomes" id="UP000186559"/>
    </source>
</evidence>
<dbReference type="OrthoDB" id="7618612at2"/>
<reference evidence="7 8" key="1">
    <citation type="submission" date="2016-03" db="EMBL/GenBank/DDBJ databases">
        <title>Deep-sea bacteria in the southern Pacific.</title>
        <authorList>
            <person name="Tang K."/>
        </authorList>
    </citation>
    <scope>NUCLEOTIDE SEQUENCE [LARGE SCALE GENOMIC DNA]</scope>
    <source>
        <strain evidence="7 8">JLT2016</strain>
    </source>
</reference>
<protein>
    <submittedName>
        <fullName evidence="7">Transcriptional regulator, TetR family</fullName>
    </submittedName>
</protein>
<gene>
    <name evidence="7" type="ORF">Ga0080559_TMP3895</name>
</gene>